<feature type="compositionally biased region" description="Basic residues" evidence="1">
    <location>
        <begin position="40"/>
        <end position="63"/>
    </location>
</feature>
<dbReference type="SUPFAM" id="SSF55945">
    <property type="entry name" value="TATA-box binding protein-like"/>
    <property type="match status" value="1"/>
</dbReference>
<dbReference type="RefSeq" id="XP_023179178.2">
    <property type="nucleotide sequence ID" value="XM_023323410.2"/>
</dbReference>
<dbReference type="AlphaFoldDB" id="A0A6J1MEL2"/>
<dbReference type="InterPro" id="IPR012295">
    <property type="entry name" value="TBP_dom_sf"/>
</dbReference>
<organism evidence="2 3">
    <name type="scientific">Drosophila hydei</name>
    <name type="common">Fruit fly</name>
    <dbReference type="NCBI Taxonomy" id="7224"/>
    <lineage>
        <taxon>Eukaryota</taxon>
        <taxon>Metazoa</taxon>
        <taxon>Ecdysozoa</taxon>
        <taxon>Arthropoda</taxon>
        <taxon>Hexapoda</taxon>
        <taxon>Insecta</taxon>
        <taxon>Pterygota</taxon>
        <taxon>Neoptera</taxon>
        <taxon>Endopterygota</taxon>
        <taxon>Diptera</taxon>
        <taxon>Brachycera</taxon>
        <taxon>Muscomorpha</taxon>
        <taxon>Ephydroidea</taxon>
        <taxon>Drosophilidae</taxon>
        <taxon>Drosophila</taxon>
    </lineage>
</organism>
<dbReference type="Proteomes" id="UP000504633">
    <property type="component" value="Unplaced"/>
</dbReference>
<accession>A0A6J1MEL2</accession>
<keyword evidence="2" id="KW-1185">Reference proteome</keyword>
<dbReference type="OMA" id="LRVEMNF"/>
<dbReference type="CTD" id="40109"/>
<protein>
    <submittedName>
        <fullName evidence="3">Uncharacterized protein LOC111605076</fullName>
    </submittedName>
</protein>
<feature type="compositionally biased region" description="Polar residues" evidence="1">
    <location>
        <begin position="25"/>
        <end position="35"/>
    </location>
</feature>
<feature type="compositionally biased region" description="Basic residues" evidence="1">
    <location>
        <begin position="1"/>
        <end position="13"/>
    </location>
</feature>
<proteinExistence type="predicted"/>
<evidence type="ECO:0000313" key="3">
    <source>
        <dbReference type="RefSeq" id="XP_023179178.2"/>
    </source>
</evidence>
<evidence type="ECO:0000313" key="2">
    <source>
        <dbReference type="Proteomes" id="UP000504633"/>
    </source>
</evidence>
<dbReference type="KEGG" id="dhe:111605076"/>
<evidence type="ECO:0000256" key="1">
    <source>
        <dbReference type="SAM" id="MobiDB-lite"/>
    </source>
</evidence>
<name>A0A6J1MEL2_DROHY</name>
<dbReference type="Gene3D" id="3.30.310.10">
    <property type="entry name" value="TATA-Binding Protein"/>
    <property type="match status" value="2"/>
</dbReference>
<dbReference type="GeneID" id="111605076"/>
<feature type="region of interest" description="Disordered" evidence="1">
    <location>
        <begin position="1"/>
        <end position="79"/>
    </location>
</feature>
<dbReference type="OrthoDB" id="7883760at2759"/>
<reference evidence="3" key="1">
    <citation type="submission" date="2025-08" db="UniProtKB">
        <authorList>
            <consortium name="RefSeq"/>
        </authorList>
    </citation>
    <scope>IDENTIFICATION</scope>
    <source>
        <strain evidence="3">15085-1641.00</strain>
        <tissue evidence="3">Whole body</tissue>
    </source>
</reference>
<gene>
    <name evidence="3" type="primary">LOC111605076</name>
</gene>
<sequence length="823" mass="93770">MTRKSKKKHKKLSKQPMPDGIDVCNEQQQYLLSNENVEHKKSKHRQHHKKHSKRHKGKHKHKQSVPEKPVDAVPNPEPISQPEAELKVETESEQEAAAIEVLADEPEAENSNWWNFDQCLPVGYNFGNATLNFNLPGVEPIDVGQPVRDYSTYIIPKLKSKQQLVYSNNSETFVDEVSPINTVDWMHDQNFKLLSPIKKSDIDYLPTSEDIWVSYKAAKMGATPEWPVCCIHNMSSPSEIRESISSPVKQETAQPSHETNIDQIIACLDQDNSQSNAEVKEELEKDENGASLSCMEWESLDLSLDEERSLLDFLKSKRLHTPLSDIKTFEMLLSMARNEESRDALRDLLRPKILLQLRPGKALKAATREAQDASTELDRKVLQRGTEPVDISNMVPHVMINNEDLQKAIDSITIVDQTQEQLQQINLNRNDLIILEDRTLLDVEKPPISQRDDQSLIVNVEKLPPLVAAPKEDAVQQWLQQLGQDLSRVVQSRLDSMPNSEHSNADPVDFEAKISECGLLQPKGKAQAPMSDLEKSLGQWENSYKRRLDDFEDIIDHNMTEFRDPQGKRLRTKWLNEPGKKNLDSLKRVLQMPALPTHLDQRLQQLRILRQPTKRKVERTNMPIEMKMVRMYSTLQANCTIDMNQLALELDNTIYNTDIQVLQRSYEAGHVAWIWENGSILISNARSKALLMDTQKSLLTKILGDAETINLAQHNALHSQVIHIAQFAWQICIEEFSQTYALSSETVQDSLRYAYYVNKSIPGVAAKVYESGAIQVFAMTAALADGMLEKLYLITANHRKPKTTIIPKPKPECHGTFIPLFPT</sequence>